<dbReference type="SUPFAM" id="SSF49503">
    <property type="entry name" value="Cupredoxins"/>
    <property type="match status" value="1"/>
</dbReference>
<feature type="compositionally biased region" description="Basic and acidic residues" evidence="3">
    <location>
        <begin position="1"/>
        <end position="39"/>
    </location>
</feature>
<dbReference type="InterPro" id="IPR050845">
    <property type="entry name" value="Cu-binding_ET"/>
</dbReference>
<dbReference type="Gene3D" id="2.60.40.420">
    <property type="entry name" value="Cupredoxins - blue copper proteins"/>
    <property type="match status" value="1"/>
</dbReference>
<dbReference type="GO" id="GO:0005507">
    <property type="term" value="F:copper ion binding"/>
    <property type="evidence" value="ECO:0007669"/>
    <property type="project" value="InterPro"/>
</dbReference>
<evidence type="ECO:0000256" key="2">
    <source>
        <dbReference type="ARBA" id="ARBA00023008"/>
    </source>
</evidence>
<dbReference type="InterPro" id="IPR000923">
    <property type="entry name" value="BlueCu_1"/>
</dbReference>
<sequence length="160" mass="17240">MSHESDGEDEDHHSEGGHQVSEGHGHDDSHADEAHHDSGIGKPGDANSVDRVISVVMDDTMRFIPDSFEVVAGETIQFYVVNQGKLAHEFVLGSAEEIKEHHELMKKFPGMEHDEPNSISLDTNGAGTVTWSFTNAGVVDIACLKPGHLEGGMKGSVTVQ</sequence>
<dbReference type="Pfam" id="PF00127">
    <property type="entry name" value="Copper-bind"/>
    <property type="match status" value="1"/>
</dbReference>
<evidence type="ECO:0000313" key="5">
    <source>
        <dbReference type="EMBL" id="ASJ73708.1"/>
    </source>
</evidence>
<dbReference type="CDD" id="cd04211">
    <property type="entry name" value="Cupredoxin_like_2"/>
    <property type="match status" value="1"/>
</dbReference>
<evidence type="ECO:0000313" key="6">
    <source>
        <dbReference type="Proteomes" id="UP000250079"/>
    </source>
</evidence>
<dbReference type="KEGG" id="gai:IMCC3135_18145"/>
<feature type="domain" description="Blue (type 1) copper" evidence="4">
    <location>
        <begin position="56"/>
        <end position="160"/>
    </location>
</feature>
<accession>A0A2Z2NVF4</accession>
<evidence type="ECO:0000256" key="3">
    <source>
        <dbReference type="SAM" id="MobiDB-lite"/>
    </source>
</evidence>
<evidence type="ECO:0000259" key="4">
    <source>
        <dbReference type="Pfam" id="PF00127"/>
    </source>
</evidence>
<feature type="region of interest" description="Disordered" evidence="3">
    <location>
        <begin position="1"/>
        <end position="47"/>
    </location>
</feature>
<keyword evidence="2" id="KW-0186">Copper</keyword>
<keyword evidence="1" id="KW-0479">Metal-binding</keyword>
<name>A0A2Z2NVF4_9GAMM</name>
<protein>
    <recommendedName>
        <fullName evidence="4">Blue (type 1) copper domain-containing protein</fullName>
    </recommendedName>
</protein>
<dbReference type="PANTHER" id="PTHR38439">
    <property type="entry name" value="AURACYANIN-B"/>
    <property type="match status" value="1"/>
</dbReference>
<proteinExistence type="predicted"/>
<dbReference type="AlphaFoldDB" id="A0A2Z2NVF4"/>
<reference evidence="5 6" key="1">
    <citation type="submission" date="2016-12" db="EMBL/GenBank/DDBJ databases">
        <authorList>
            <person name="Song W.-J."/>
            <person name="Kurnit D.M."/>
        </authorList>
    </citation>
    <scope>NUCLEOTIDE SEQUENCE [LARGE SCALE GENOMIC DNA]</scope>
    <source>
        <strain evidence="5 6">IMCC3135</strain>
    </source>
</reference>
<dbReference type="EMBL" id="CP018632">
    <property type="protein sequence ID" value="ASJ73708.1"/>
    <property type="molecule type" value="Genomic_DNA"/>
</dbReference>
<keyword evidence="6" id="KW-1185">Reference proteome</keyword>
<dbReference type="Proteomes" id="UP000250079">
    <property type="component" value="Chromosome"/>
</dbReference>
<evidence type="ECO:0000256" key="1">
    <source>
        <dbReference type="ARBA" id="ARBA00022723"/>
    </source>
</evidence>
<dbReference type="GO" id="GO:0009055">
    <property type="term" value="F:electron transfer activity"/>
    <property type="evidence" value="ECO:0007669"/>
    <property type="project" value="InterPro"/>
</dbReference>
<dbReference type="InterPro" id="IPR008972">
    <property type="entry name" value="Cupredoxin"/>
</dbReference>
<gene>
    <name evidence="5" type="ORF">IMCC3135_18145</name>
</gene>
<dbReference type="PANTHER" id="PTHR38439:SF3">
    <property type="entry name" value="COPPER-RESISTANT CUPROPROTEIN COPI"/>
    <property type="match status" value="1"/>
</dbReference>
<organism evidence="5 6">
    <name type="scientific">Granulosicoccus antarcticus IMCC3135</name>
    <dbReference type="NCBI Taxonomy" id="1192854"/>
    <lineage>
        <taxon>Bacteria</taxon>
        <taxon>Pseudomonadati</taxon>
        <taxon>Pseudomonadota</taxon>
        <taxon>Gammaproteobacteria</taxon>
        <taxon>Chromatiales</taxon>
        <taxon>Granulosicoccaceae</taxon>
        <taxon>Granulosicoccus</taxon>
    </lineage>
</organism>